<comment type="caution">
    <text evidence="1">The sequence shown here is derived from an EMBL/GenBank/DDBJ whole genome shotgun (WGS) entry which is preliminary data.</text>
</comment>
<accession>A0AAV6SMQ4</accession>
<protein>
    <submittedName>
        <fullName evidence="1">Uncharacterized protein</fullName>
    </submittedName>
</protein>
<dbReference type="Proteomes" id="UP000693946">
    <property type="component" value="Linkage Group LG11"/>
</dbReference>
<evidence type="ECO:0000313" key="1">
    <source>
        <dbReference type="EMBL" id="KAG7519325.1"/>
    </source>
</evidence>
<name>A0AAV6SMQ4_SOLSE</name>
<dbReference type="EMBL" id="JAGKHQ010000003">
    <property type="protein sequence ID" value="KAG7519325.1"/>
    <property type="molecule type" value="Genomic_DNA"/>
</dbReference>
<dbReference type="AlphaFoldDB" id="A0AAV6SMQ4"/>
<reference evidence="1 2" key="1">
    <citation type="journal article" date="2021" name="Sci. Rep.">
        <title>Chromosome anchoring in Senegalese sole (Solea senegalensis) reveals sex-associated markers and genome rearrangements in flatfish.</title>
        <authorList>
            <person name="Guerrero-Cozar I."/>
            <person name="Gomez-Garrido J."/>
            <person name="Berbel C."/>
            <person name="Martinez-Blanch J.F."/>
            <person name="Alioto T."/>
            <person name="Claros M.G."/>
            <person name="Gagnaire P.A."/>
            <person name="Manchado M."/>
        </authorList>
    </citation>
    <scope>NUCLEOTIDE SEQUENCE [LARGE SCALE GENOMIC DNA]</scope>
    <source>
        <strain evidence="1">Sse05_10M</strain>
    </source>
</reference>
<organism evidence="1 2">
    <name type="scientific">Solea senegalensis</name>
    <name type="common">Senegalese sole</name>
    <dbReference type="NCBI Taxonomy" id="28829"/>
    <lineage>
        <taxon>Eukaryota</taxon>
        <taxon>Metazoa</taxon>
        <taxon>Chordata</taxon>
        <taxon>Craniata</taxon>
        <taxon>Vertebrata</taxon>
        <taxon>Euteleostomi</taxon>
        <taxon>Actinopterygii</taxon>
        <taxon>Neopterygii</taxon>
        <taxon>Teleostei</taxon>
        <taxon>Neoteleostei</taxon>
        <taxon>Acanthomorphata</taxon>
        <taxon>Carangaria</taxon>
        <taxon>Pleuronectiformes</taxon>
        <taxon>Pleuronectoidei</taxon>
        <taxon>Soleidae</taxon>
        <taxon>Solea</taxon>
    </lineage>
</organism>
<keyword evidence="2" id="KW-1185">Reference proteome</keyword>
<gene>
    <name evidence="1" type="ORF">JOB18_006108</name>
</gene>
<sequence length="96" mass="11034">MAEMNERVSLVLEDSSIIQERPSAVSSERTFSAKLALMPAYCEPAEEAAALSRLRYFQVKVELERRRHEKFLHLFGFSELCAGHLLRAEPLQLQQQ</sequence>
<proteinExistence type="predicted"/>
<evidence type="ECO:0000313" key="2">
    <source>
        <dbReference type="Proteomes" id="UP000693946"/>
    </source>
</evidence>